<dbReference type="Gene3D" id="1.20.1740.10">
    <property type="entry name" value="Amino acid/polyamine transporter I"/>
    <property type="match status" value="1"/>
</dbReference>
<dbReference type="AlphaFoldDB" id="A0A5N5T024"/>
<protein>
    <submittedName>
        <fullName evidence="2">Large neutral amino acids transporter small subunit 2</fullName>
    </submittedName>
</protein>
<accession>A0A5N5T024</accession>
<keyword evidence="1" id="KW-1133">Transmembrane helix</keyword>
<feature type="non-terminal residue" evidence="2">
    <location>
        <position position="1"/>
    </location>
</feature>
<dbReference type="PANTHER" id="PTHR11785">
    <property type="entry name" value="AMINO ACID TRANSPORTER"/>
    <property type="match status" value="1"/>
</dbReference>
<evidence type="ECO:0000313" key="3">
    <source>
        <dbReference type="Proteomes" id="UP000326759"/>
    </source>
</evidence>
<gene>
    <name evidence="2" type="primary">SLC7A8</name>
    <name evidence="2" type="ORF">Anas_02911</name>
</gene>
<name>A0A5N5T024_9CRUS</name>
<dbReference type="InterPro" id="IPR050598">
    <property type="entry name" value="AminoAcid_Transporter"/>
</dbReference>
<feature type="transmembrane region" description="Helical" evidence="1">
    <location>
        <begin position="47"/>
        <end position="68"/>
    </location>
</feature>
<feature type="non-terminal residue" evidence="2">
    <location>
        <position position="69"/>
    </location>
</feature>
<evidence type="ECO:0000313" key="2">
    <source>
        <dbReference type="EMBL" id="KAB7499796.1"/>
    </source>
</evidence>
<dbReference type="Proteomes" id="UP000326759">
    <property type="component" value="Unassembled WGS sequence"/>
</dbReference>
<feature type="transmembrane region" description="Helical" evidence="1">
    <location>
        <begin position="21"/>
        <end position="41"/>
    </location>
</feature>
<keyword evidence="1" id="KW-0472">Membrane</keyword>
<keyword evidence="3" id="KW-1185">Reference proteome</keyword>
<evidence type="ECO:0000256" key="1">
    <source>
        <dbReference type="SAM" id="Phobius"/>
    </source>
</evidence>
<dbReference type="GO" id="GO:0015179">
    <property type="term" value="F:L-amino acid transmembrane transporter activity"/>
    <property type="evidence" value="ECO:0007669"/>
    <property type="project" value="TreeGrafter"/>
</dbReference>
<comment type="caution">
    <text evidence="2">The sequence shown here is derived from an EMBL/GenBank/DDBJ whole genome shotgun (WGS) entry which is preliminary data.</text>
</comment>
<proteinExistence type="predicted"/>
<keyword evidence="1" id="KW-0812">Transmembrane</keyword>
<reference evidence="2 3" key="1">
    <citation type="journal article" date="2019" name="PLoS Biol.">
        <title>Sex chromosomes control vertical transmission of feminizing Wolbachia symbionts in an isopod.</title>
        <authorList>
            <person name="Becking T."/>
            <person name="Chebbi M.A."/>
            <person name="Giraud I."/>
            <person name="Moumen B."/>
            <person name="Laverre T."/>
            <person name="Caubet Y."/>
            <person name="Peccoud J."/>
            <person name="Gilbert C."/>
            <person name="Cordaux R."/>
        </authorList>
    </citation>
    <scope>NUCLEOTIDE SEQUENCE [LARGE SCALE GENOMIC DNA]</scope>
    <source>
        <strain evidence="2">ANa2</strain>
        <tissue evidence="2">Whole body excluding digestive tract and cuticle</tissue>
    </source>
</reference>
<dbReference type="PANTHER" id="PTHR11785:SF375">
    <property type="entry name" value="AMINO ACID TRANSPORTER"/>
    <property type="match status" value="1"/>
</dbReference>
<sequence length="69" mass="7303">FTSTESTPQKEEDKVCLKQEIGFVSCIGIIVGTVIGSGIFISPKGVLLGSGSIGLTLIIWTICGFFSFM</sequence>
<organism evidence="2 3">
    <name type="scientific">Armadillidium nasatum</name>
    <dbReference type="NCBI Taxonomy" id="96803"/>
    <lineage>
        <taxon>Eukaryota</taxon>
        <taxon>Metazoa</taxon>
        <taxon>Ecdysozoa</taxon>
        <taxon>Arthropoda</taxon>
        <taxon>Crustacea</taxon>
        <taxon>Multicrustacea</taxon>
        <taxon>Malacostraca</taxon>
        <taxon>Eumalacostraca</taxon>
        <taxon>Peracarida</taxon>
        <taxon>Isopoda</taxon>
        <taxon>Oniscidea</taxon>
        <taxon>Crinocheta</taxon>
        <taxon>Armadillidiidae</taxon>
        <taxon>Armadillidium</taxon>
    </lineage>
</organism>
<dbReference type="EMBL" id="SEYY01016601">
    <property type="protein sequence ID" value="KAB7499796.1"/>
    <property type="molecule type" value="Genomic_DNA"/>
</dbReference>